<sequence length="69" mass="7619">ILEAHGKKNGVVPVVGTGNQGDTQVHTESKFEKTGEVRSIEVKVGKSQMDLNFEIFFMEPNRVSIGYIP</sequence>
<dbReference type="AlphaFoldDB" id="W1XP76"/>
<dbReference type="Gene3D" id="2.60.120.1290">
    <property type="match status" value="1"/>
</dbReference>
<accession>W1XP76</accession>
<dbReference type="Gene3D" id="3.40.50.200">
    <property type="entry name" value="Peptidase S8/S53 domain"/>
    <property type="match status" value="1"/>
</dbReference>
<feature type="region of interest" description="Disordered" evidence="1">
    <location>
        <begin position="1"/>
        <end position="32"/>
    </location>
</feature>
<organism evidence="2">
    <name type="scientific">human gut metagenome</name>
    <dbReference type="NCBI Taxonomy" id="408170"/>
    <lineage>
        <taxon>unclassified sequences</taxon>
        <taxon>metagenomes</taxon>
        <taxon>organismal metagenomes</taxon>
    </lineage>
</organism>
<dbReference type="InterPro" id="IPR036852">
    <property type="entry name" value="Peptidase_S8/S53_dom_sf"/>
</dbReference>
<evidence type="ECO:0000256" key="1">
    <source>
        <dbReference type="SAM" id="MobiDB-lite"/>
    </source>
</evidence>
<feature type="non-terminal residue" evidence="2">
    <location>
        <position position="1"/>
    </location>
</feature>
<dbReference type="GO" id="GO:0006508">
    <property type="term" value="P:proteolysis"/>
    <property type="evidence" value="ECO:0007669"/>
    <property type="project" value="UniProtKB-KW"/>
</dbReference>
<dbReference type="GO" id="GO:0004252">
    <property type="term" value="F:serine-type endopeptidase activity"/>
    <property type="evidence" value="ECO:0007669"/>
    <property type="project" value="InterPro"/>
</dbReference>
<keyword evidence="2" id="KW-0378">Hydrolase</keyword>
<name>W1XP76_9ZZZZ</name>
<keyword evidence="2" id="KW-0645">Protease</keyword>
<proteinExistence type="predicted"/>
<comment type="caution">
    <text evidence="2">The sequence shown here is derived from an EMBL/GenBank/DDBJ whole genome shotgun (WGS) entry which is preliminary data.</text>
</comment>
<dbReference type="EMBL" id="AZMM01014842">
    <property type="protein sequence ID" value="ETJ30644.1"/>
    <property type="molecule type" value="Genomic_DNA"/>
</dbReference>
<protein>
    <submittedName>
        <fullName evidence="2">Subtilisin like protein protease</fullName>
    </submittedName>
</protein>
<gene>
    <name evidence="2" type="ORF">Q604_UNBC14842G0001</name>
</gene>
<evidence type="ECO:0000313" key="2">
    <source>
        <dbReference type="EMBL" id="ETJ30644.1"/>
    </source>
</evidence>
<reference evidence="2" key="1">
    <citation type="submission" date="2013-12" db="EMBL/GenBank/DDBJ databases">
        <title>A Varibaculum cambriense genome reconstructed from a premature infant gut community with otherwise low bacterial novelty that shifts toward anaerobic metabolism during the third week of life.</title>
        <authorList>
            <person name="Brown C.T."/>
            <person name="Sharon I."/>
            <person name="Thomas B.C."/>
            <person name="Castelle C.J."/>
            <person name="Morowitz M.J."/>
            <person name="Banfield J.F."/>
        </authorList>
    </citation>
    <scope>NUCLEOTIDE SEQUENCE</scope>
</reference>